<dbReference type="SUPFAM" id="SSF143503">
    <property type="entry name" value="PUG domain-like"/>
    <property type="match status" value="1"/>
</dbReference>
<proteinExistence type="predicted"/>
<dbReference type="InterPro" id="IPR036339">
    <property type="entry name" value="PUB-like_dom_sf"/>
</dbReference>
<dbReference type="InterPro" id="IPR018997">
    <property type="entry name" value="PUB_domain"/>
</dbReference>
<dbReference type="GeneID" id="85498164"/>
<protein>
    <recommendedName>
        <fullName evidence="2">PUB domain-containing protein</fullName>
    </recommendedName>
</protein>
<sequence>MEYDRARRLAAIQARLAPPPDAAPVDSVSSGTNASLIPAPRHLPKAWTRPSEREEREMKRELARVLQRTIVRDSGYRQAATCVETLVKIASNIQSSPDPKFRSLKSDNAALKHKVLAIPGGREYLVMMGFRVYTANFVQSFVLDQSDRRMYELGIATDVLREALPDLQSRVTGSNLSKTSHKAEEAARIAAAKRQIEDDRNVVRERVERERVVRDVRAEAEAKAEHERKVQEEREEAEERAKAARREARGAGARATHPHTAPNMTFAAAHGEDEEFQHEYPSSDGEDSDEGYWNQRRWGQGNKLGK</sequence>
<dbReference type="KEGG" id="ccac:CcaHIS019_0607530"/>
<name>A0AA48L945_9TREE</name>
<evidence type="ECO:0000259" key="2">
    <source>
        <dbReference type="Pfam" id="PF09409"/>
    </source>
</evidence>
<dbReference type="GO" id="GO:0005737">
    <property type="term" value="C:cytoplasm"/>
    <property type="evidence" value="ECO:0007669"/>
    <property type="project" value="TreeGrafter"/>
</dbReference>
<feature type="region of interest" description="Disordered" evidence="1">
    <location>
        <begin position="219"/>
        <end position="306"/>
    </location>
</feature>
<evidence type="ECO:0000256" key="1">
    <source>
        <dbReference type="SAM" id="MobiDB-lite"/>
    </source>
</evidence>
<dbReference type="RefSeq" id="XP_060459559.1">
    <property type="nucleotide sequence ID" value="XM_060603247.1"/>
</dbReference>
<keyword evidence="4" id="KW-1185">Reference proteome</keyword>
<dbReference type="EMBL" id="AP028217">
    <property type="protein sequence ID" value="BEI94294.1"/>
    <property type="molecule type" value="Genomic_DNA"/>
</dbReference>
<dbReference type="Pfam" id="PF09409">
    <property type="entry name" value="PUB"/>
    <property type="match status" value="1"/>
</dbReference>
<dbReference type="CDD" id="cd09212">
    <property type="entry name" value="PUB"/>
    <property type="match status" value="1"/>
</dbReference>
<gene>
    <name evidence="3" type="ORF">CcaverHIS019_0607530</name>
</gene>
<feature type="region of interest" description="Disordered" evidence="1">
    <location>
        <begin position="14"/>
        <end position="35"/>
    </location>
</feature>
<evidence type="ECO:0000313" key="4">
    <source>
        <dbReference type="Proteomes" id="UP001233271"/>
    </source>
</evidence>
<accession>A0AA48L945</accession>
<reference evidence="3" key="1">
    <citation type="journal article" date="2023" name="BMC Genomics">
        <title>Chromosome-level genome assemblies of Cutaneotrichosporon spp. (Trichosporonales, Basidiomycota) reveal imbalanced evolution between nucleotide sequences and chromosome synteny.</title>
        <authorList>
            <person name="Kobayashi Y."/>
            <person name="Kayamori A."/>
            <person name="Aoki K."/>
            <person name="Shiwa Y."/>
            <person name="Matsutani M."/>
            <person name="Fujita N."/>
            <person name="Sugita T."/>
            <person name="Iwasaki W."/>
            <person name="Tanaka N."/>
            <person name="Takashima M."/>
        </authorList>
    </citation>
    <scope>NUCLEOTIDE SEQUENCE</scope>
    <source>
        <strain evidence="3">HIS019</strain>
    </source>
</reference>
<dbReference type="Proteomes" id="UP001233271">
    <property type="component" value="Chromosome 6"/>
</dbReference>
<evidence type="ECO:0000313" key="3">
    <source>
        <dbReference type="EMBL" id="BEI94294.1"/>
    </source>
</evidence>
<organism evidence="3 4">
    <name type="scientific">Cutaneotrichosporon cavernicola</name>
    <dbReference type="NCBI Taxonomy" id="279322"/>
    <lineage>
        <taxon>Eukaryota</taxon>
        <taxon>Fungi</taxon>
        <taxon>Dikarya</taxon>
        <taxon>Basidiomycota</taxon>
        <taxon>Agaricomycotina</taxon>
        <taxon>Tremellomycetes</taxon>
        <taxon>Trichosporonales</taxon>
        <taxon>Trichosporonaceae</taxon>
        <taxon>Cutaneotrichosporon</taxon>
    </lineage>
</organism>
<feature type="compositionally biased region" description="Basic and acidic residues" evidence="1">
    <location>
        <begin position="219"/>
        <end position="249"/>
    </location>
</feature>
<dbReference type="AlphaFoldDB" id="A0AA48L945"/>
<dbReference type="Gene3D" id="1.20.58.2190">
    <property type="match status" value="1"/>
</dbReference>
<dbReference type="PANTHER" id="PTHR23153:SF38">
    <property type="entry name" value="UBX DOMAIN-CONTAINING PROTEIN 6"/>
    <property type="match status" value="1"/>
</dbReference>
<feature type="domain" description="PUB" evidence="2">
    <location>
        <begin position="78"/>
        <end position="132"/>
    </location>
</feature>
<dbReference type="PANTHER" id="PTHR23153">
    <property type="entry name" value="UBX-RELATED"/>
    <property type="match status" value="1"/>
</dbReference>